<comment type="caution">
    <text evidence="3">The sequence shown here is derived from an EMBL/GenBank/DDBJ whole genome shotgun (WGS) entry which is preliminary data.</text>
</comment>
<gene>
    <name evidence="3" type="ORF">H8B19_09875</name>
</gene>
<dbReference type="AlphaFoldDB" id="A0A8J6IV35"/>
<evidence type="ECO:0000256" key="2">
    <source>
        <dbReference type="ARBA" id="ARBA00023235"/>
    </source>
</evidence>
<dbReference type="GO" id="GO:0016853">
    <property type="term" value="F:isomerase activity"/>
    <property type="evidence" value="ECO:0007669"/>
    <property type="project" value="UniProtKB-KW"/>
</dbReference>
<dbReference type="Proteomes" id="UP000601768">
    <property type="component" value="Unassembled WGS sequence"/>
</dbReference>
<accession>A0A8J6IV35</accession>
<name>A0A8J6IV35_9ALTE</name>
<sequence length="385" mass="44386">MAISAELTAATARFKHWMVEQALPLWSTVGIDPTTGGVFERLNADGTPDNACNKRVRVQSRQQFVFAYAAHQGWMQNAKEVNQGIENFMEKFASRPDLPGIYMHLLDADNQVIDARQDLYDIAFFLLASAYQYQLTNENHYLERANHILKYINTHFKQAPGGWTEGDYAYQERRQNPHMHLFEAFLALYEITNDGKWLAKAGEIYCLFETRFYDHDKQILLEFFQQDWQPVSNDRGELSEPGHMMEWVWLLRKYQQFTQTPVDTICTSLYEKTLAIGRDEQSGLLFDETTLDGKVTKPTKRLWPITELIKANIAQAQAGDKSYEEKAADAINLLFKYYISDTVKGAYVDQLDENNQVCMDMAPASTLYHLMLACAEAVRYCNQAR</sequence>
<evidence type="ECO:0000313" key="4">
    <source>
        <dbReference type="Proteomes" id="UP000601768"/>
    </source>
</evidence>
<reference evidence="3" key="1">
    <citation type="journal article" date="2018" name="Int. J. Syst. Evol. Microbiol.">
        <title>Neptunicella marina gen. nov., sp. nov., isolated from surface seawater.</title>
        <authorList>
            <person name="Liu X."/>
            <person name="Lai Q."/>
            <person name="Du Y."/>
            <person name="Zhang X."/>
            <person name="Liu Z."/>
            <person name="Sun F."/>
            <person name="Shao Z."/>
        </authorList>
    </citation>
    <scope>NUCLEOTIDE SEQUENCE</scope>
    <source>
        <strain evidence="3">S27-2</strain>
    </source>
</reference>
<dbReference type="EMBL" id="JACNEP010000006">
    <property type="protein sequence ID" value="MBC3766188.1"/>
    <property type="molecule type" value="Genomic_DNA"/>
</dbReference>
<evidence type="ECO:0000313" key="3">
    <source>
        <dbReference type="EMBL" id="MBC3766188.1"/>
    </source>
</evidence>
<organism evidence="3 4">
    <name type="scientific">Neptunicella marina</name>
    <dbReference type="NCBI Taxonomy" id="2125989"/>
    <lineage>
        <taxon>Bacteria</taxon>
        <taxon>Pseudomonadati</taxon>
        <taxon>Pseudomonadota</taxon>
        <taxon>Gammaproteobacteria</taxon>
        <taxon>Alteromonadales</taxon>
        <taxon>Alteromonadaceae</taxon>
        <taxon>Neptunicella</taxon>
    </lineage>
</organism>
<evidence type="ECO:0000256" key="1">
    <source>
        <dbReference type="ARBA" id="ARBA00008558"/>
    </source>
</evidence>
<keyword evidence="4" id="KW-1185">Reference proteome</keyword>
<dbReference type="Gene3D" id="1.50.10.10">
    <property type="match status" value="1"/>
</dbReference>
<dbReference type="PANTHER" id="PTHR15108">
    <property type="entry name" value="N-ACYLGLUCOSAMINE-2-EPIMERASE"/>
    <property type="match status" value="1"/>
</dbReference>
<dbReference type="GO" id="GO:0005975">
    <property type="term" value="P:carbohydrate metabolic process"/>
    <property type="evidence" value="ECO:0007669"/>
    <property type="project" value="InterPro"/>
</dbReference>
<protein>
    <submittedName>
        <fullName evidence="3">AGE family epimerase/isomerase</fullName>
    </submittedName>
</protein>
<reference evidence="3" key="2">
    <citation type="submission" date="2020-08" db="EMBL/GenBank/DDBJ databases">
        <authorList>
            <person name="Lai Q."/>
        </authorList>
    </citation>
    <scope>NUCLEOTIDE SEQUENCE</scope>
    <source>
        <strain evidence="3">S27-2</strain>
    </source>
</reference>
<comment type="similarity">
    <text evidence="1">Belongs to the N-acylglucosamine 2-epimerase family.</text>
</comment>
<dbReference type="RefSeq" id="WP_186506658.1">
    <property type="nucleotide sequence ID" value="NZ_JACNEP010000006.1"/>
</dbReference>
<dbReference type="Pfam" id="PF07221">
    <property type="entry name" value="GlcNAc_2-epim"/>
    <property type="match status" value="1"/>
</dbReference>
<dbReference type="SUPFAM" id="SSF48208">
    <property type="entry name" value="Six-hairpin glycosidases"/>
    <property type="match status" value="1"/>
</dbReference>
<dbReference type="InterPro" id="IPR010819">
    <property type="entry name" value="AGE/CE"/>
</dbReference>
<dbReference type="InterPro" id="IPR012341">
    <property type="entry name" value="6hp_glycosidase-like_sf"/>
</dbReference>
<dbReference type="InterPro" id="IPR008928">
    <property type="entry name" value="6-hairpin_glycosidase_sf"/>
</dbReference>
<proteinExistence type="inferred from homology"/>
<keyword evidence="2" id="KW-0413">Isomerase</keyword>